<evidence type="ECO:0000313" key="2">
    <source>
        <dbReference type="Proteomes" id="UP000655868"/>
    </source>
</evidence>
<dbReference type="InterPro" id="IPR021607">
    <property type="entry name" value="DUF3224"/>
</dbReference>
<accession>A0A934NQ06</accession>
<dbReference type="SUPFAM" id="SSF159238">
    <property type="entry name" value="SO1590-like"/>
    <property type="match status" value="1"/>
</dbReference>
<evidence type="ECO:0000313" key="1">
    <source>
        <dbReference type="EMBL" id="MBJ8339190.1"/>
    </source>
</evidence>
<sequence>MSRTATGIVESKEWNQVEYAPVEGASGLAAATGHDRYTGDIEGEARWHGLMHGFPDGTGTFVSLQRMECTIGESSGSFVLEMTGTFDGAGSRADWLVVPGSGTADFATISGKGGYTATDATTASYSLTYTV</sequence>
<dbReference type="AlphaFoldDB" id="A0A934NQ06"/>
<dbReference type="Gene3D" id="2.40.350.10">
    <property type="entry name" value="SO1590-like"/>
    <property type="match status" value="1"/>
</dbReference>
<dbReference type="RefSeq" id="WP_199703902.1">
    <property type="nucleotide sequence ID" value="NZ_JAEMNV010000003.1"/>
</dbReference>
<reference evidence="1" key="1">
    <citation type="submission" date="2020-12" db="EMBL/GenBank/DDBJ databases">
        <title>Antrihabitans popcorni sp. nov. and Antrihabitans auranticaus sp. nov., isolated from a larva cave.</title>
        <authorList>
            <person name="Lee S.D."/>
            <person name="Kim I.S."/>
        </authorList>
    </citation>
    <scope>NUCLEOTIDE SEQUENCE</scope>
    <source>
        <strain evidence="1">YC3-6</strain>
    </source>
</reference>
<dbReference type="Pfam" id="PF11528">
    <property type="entry name" value="DUF3224"/>
    <property type="match status" value="1"/>
</dbReference>
<protein>
    <submittedName>
        <fullName evidence="1">DUF3224 domain-containing protein</fullName>
    </submittedName>
</protein>
<dbReference type="Proteomes" id="UP000655868">
    <property type="component" value="Unassembled WGS sequence"/>
</dbReference>
<name>A0A934NQ06_9NOCA</name>
<dbReference type="InterPro" id="IPR023159">
    <property type="entry name" value="SO1590-like_sf"/>
</dbReference>
<dbReference type="EMBL" id="JAEMNV010000003">
    <property type="protein sequence ID" value="MBJ8339190.1"/>
    <property type="molecule type" value="Genomic_DNA"/>
</dbReference>
<gene>
    <name evidence="1" type="ORF">JGU71_09850</name>
</gene>
<proteinExistence type="predicted"/>
<comment type="caution">
    <text evidence="1">The sequence shown here is derived from an EMBL/GenBank/DDBJ whole genome shotgun (WGS) entry which is preliminary data.</text>
</comment>
<keyword evidence="2" id="KW-1185">Reference proteome</keyword>
<organism evidence="1 2">
    <name type="scientific">Antrihabitans stalagmiti</name>
    <dbReference type="NCBI Taxonomy" id="2799499"/>
    <lineage>
        <taxon>Bacteria</taxon>
        <taxon>Bacillati</taxon>
        <taxon>Actinomycetota</taxon>
        <taxon>Actinomycetes</taxon>
        <taxon>Mycobacteriales</taxon>
        <taxon>Nocardiaceae</taxon>
        <taxon>Antrihabitans</taxon>
    </lineage>
</organism>